<proteinExistence type="predicted"/>
<name>A0ACB7Y8I1_9ERIC</name>
<gene>
    <name evidence="1" type="ORF">Vadar_024226</name>
</gene>
<sequence length="133" mass="14446">MEFCTRIANQLMLNGIQNGLSENTVSSPLSINVVLNMVTAGSKGHTLERLLGLLGSENVDEINAKSRKMMAVTEGGGSSASNGPILTMVNGAWVDQRFPLIDKYNEEILKGIFNGEANNVDFRAKNQKIYLIS</sequence>
<evidence type="ECO:0000313" key="2">
    <source>
        <dbReference type="Proteomes" id="UP000828048"/>
    </source>
</evidence>
<protein>
    <submittedName>
        <fullName evidence="1">Uncharacterized protein</fullName>
    </submittedName>
</protein>
<evidence type="ECO:0000313" key="1">
    <source>
        <dbReference type="EMBL" id="KAH7849873.1"/>
    </source>
</evidence>
<dbReference type="EMBL" id="CM037157">
    <property type="protein sequence ID" value="KAH7849873.1"/>
    <property type="molecule type" value="Genomic_DNA"/>
</dbReference>
<organism evidence="1 2">
    <name type="scientific">Vaccinium darrowii</name>
    <dbReference type="NCBI Taxonomy" id="229202"/>
    <lineage>
        <taxon>Eukaryota</taxon>
        <taxon>Viridiplantae</taxon>
        <taxon>Streptophyta</taxon>
        <taxon>Embryophyta</taxon>
        <taxon>Tracheophyta</taxon>
        <taxon>Spermatophyta</taxon>
        <taxon>Magnoliopsida</taxon>
        <taxon>eudicotyledons</taxon>
        <taxon>Gunneridae</taxon>
        <taxon>Pentapetalae</taxon>
        <taxon>asterids</taxon>
        <taxon>Ericales</taxon>
        <taxon>Ericaceae</taxon>
        <taxon>Vaccinioideae</taxon>
        <taxon>Vaccinieae</taxon>
        <taxon>Vaccinium</taxon>
    </lineage>
</organism>
<reference evidence="1 2" key="1">
    <citation type="journal article" date="2021" name="Hortic Res">
        <title>High-quality reference genome and annotation aids understanding of berry development for evergreen blueberry (Vaccinium darrowii).</title>
        <authorList>
            <person name="Yu J."/>
            <person name="Hulse-Kemp A.M."/>
            <person name="Babiker E."/>
            <person name="Staton M."/>
        </authorList>
    </citation>
    <scope>NUCLEOTIDE SEQUENCE [LARGE SCALE GENOMIC DNA]</scope>
    <source>
        <strain evidence="2">cv. NJ 8807/NJ 8810</strain>
        <tissue evidence="1">Young leaf</tissue>
    </source>
</reference>
<keyword evidence="2" id="KW-1185">Reference proteome</keyword>
<dbReference type="Proteomes" id="UP000828048">
    <property type="component" value="Chromosome 7"/>
</dbReference>
<comment type="caution">
    <text evidence="1">The sequence shown here is derived from an EMBL/GenBank/DDBJ whole genome shotgun (WGS) entry which is preliminary data.</text>
</comment>
<accession>A0ACB7Y8I1</accession>